<dbReference type="EMBL" id="WKLC01000497">
    <property type="protein sequence ID" value="MSE15887.1"/>
    <property type="molecule type" value="Genomic_DNA"/>
</dbReference>
<comment type="caution">
    <text evidence="2">The sequence shown here is derived from an EMBL/GenBank/DDBJ whole genome shotgun (WGS) entry which is preliminary data.</text>
</comment>
<proteinExistence type="predicted"/>
<organism evidence="2 3">
    <name type="scientific">Enterobacter agglomerans</name>
    <name type="common">Erwinia herbicola</name>
    <name type="synonym">Pantoea agglomerans</name>
    <dbReference type="NCBI Taxonomy" id="549"/>
    <lineage>
        <taxon>Bacteria</taxon>
        <taxon>Pseudomonadati</taxon>
        <taxon>Pseudomonadota</taxon>
        <taxon>Gammaproteobacteria</taxon>
        <taxon>Enterobacterales</taxon>
        <taxon>Erwiniaceae</taxon>
        <taxon>Pantoea</taxon>
        <taxon>Pantoea agglomerans group</taxon>
    </lineage>
</organism>
<evidence type="ECO:0000259" key="1">
    <source>
        <dbReference type="Pfam" id="PF00561"/>
    </source>
</evidence>
<dbReference type="Gene3D" id="3.40.50.1820">
    <property type="entry name" value="alpha/beta hydrolase"/>
    <property type="match status" value="1"/>
</dbReference>
<dbReference type="SUPFAM" id="SSF53474">
    <property type="entry name" value="alpha/beta-Hydrolases"/>
    <property type="match status" value="1"/>
</dbReference>
<dbReference type="Pfam" id="PF00561">
    <property type="entry name" value="Abhydrolase_1"/>
    <property type="match status" value="1"/>
</dbReference>
<gene>
    <name evidence="2" type="ORF">GKC49_12430</name>
</gene>
<feature type="domain" description="AB hydrolase-1" evidence="1">
    <location>
        <begin position="14"/>
        <end position="74"/>
    </location>
</feature>
<dbReference type="GO" id="GO:0016787">
    <property type="term" value="F:hydrolase activity"/>
    <property type="evidence" value="ECO:0007669"/>
    <property type="project" value="UniProtKB-KW"/>
</dbReference>
<reference evidence="2 3" key="1">
    <citation type="submission" date="2019-11" db="EMBL/GenBank/DDBJ databases">
        <title>Draft Genome Sequence of Plant Growth-Promoting Rhizosphere-Associated Bacteria.</title>
        <authorList>
            <person name="Vasilyev I.Y."/>
            <person name="Radchenko V."/>
            <person name="Ilnitskaya E.V."/>
        </authorList>
    </citation>
    <scope>NUCLEOTIDE SEQUENCE [LARGE SCALE GENOMIC DNA]</scope>
    <source>
        <strain evidence="2 3">VRA_MhP_f</strain>
    </source>
</reference>
<dbReference type="InterPro" id="IPR029058">
    <property type="entry name" value="AB_hydrolase_fold"/>
</dbReference>
<evidence type="ECO:0000313" key="2">
    <source>
        <dbReference type="EMBL" id="MSE15887.1"/>
    </source>
</evidence>
<dbReference type="AlphaFoldDB" id="A0A7X2SVS4"/>
<feature type="non-terminal residue" evidence="2">
    <location>
        <position position="76"/>
    </location>
</feature>
<accession>A0A7X2SVS4</accession>
<sequence>MQLDILGLQNPDAPTLVLSAGLGGVAGFWQPQLAALTARYRVVIYDQRGTGRSADSLPEGYSMAMMASELAAALAQ</sequence>
<protein>
    <submittedName>
        <fullName evidence="2">Alpha/beta fold hydrolase</fullName>
    </submittedName>
</protein>
<keyword evidence="2" id="KW-0378">Hydrolase</keyword>
<dbReference type="Proteomes" id="UP000461948">
    <property type="component" value="Unassembled WGS sequence"/>
</dbReference>
<evidence type="ECO:0000313" key="3">
    <source>
        <dbReference type="Proteomes" id="UP000461948"/>
    </source>
</evidence>
<name>A0A7X2SVS4_ENTAG</name>
<dbReference type="InterPro" id="IPR000073">
    <property type="entry name" value="AB_hydrolase_1"/>
</dbReference>